<dbReference type="GO" id="GO:0003700">
    <property type="term" value="F:DNA-binding transcription factor activity"/>
    <property type="evidence" value="ECO:0007669"/>
    <property type="project" value="InterPro"/>
</dbReference>
<dbReference type="Pfam" id="PF00126">
    <property type="entry name" value="HTH_1"/>
    <property type="match status" value="1"/>
</dbReference>
<organism evidence="6 7">
    <name type="scientific">Metabacillus arenae</name>
    <dbReference type="NCBI Taxonomy" id="2771434"/>
    <lineage>
        <taxon>Bacteria</taxon>
        <taxon>Bacillati</taxon>
        <taxon>Bacillota</taxon>
        <taxon>Bacilli</taxon>
        <taxon>Bacillales</taxon>
        <taxon>Bacillaceae</taxon>
        <taxon>Metabacillus</taxon>
    </lineage>
</organism>
<dbReference type="InterPro" id="IPR036388">
    <property type="entry name" value="WH-like_DNA-bd_sf"/>
</dbReference>
<dbReference type="RefSeq" id="WP_191159383.1">
    <property type="nucleotide sequence ID" value="NZ_JACXAI010000022.1"/>
</dbReference>
<comment type="caution">
    <text evidence="6">The sequence shown here is derived from an EMBL/GenBank/DDBJ whole genome shotgun (WGS) entry which is preliminary data.</text>
</comment>
<proteinExistence type="inferred from homology"/>
<feature type="domain" description="HTH lysR-type" evidence="5">
    <location>
        <begin position="1"/>
        <end position="58"/>
    </location>
</feature>
<dbReference type="Gene3D" id="1.10.10.10">
    <property type="entry name" value="Winged helix-like DNA-binding domain superfamily/Winged helix DNA-binding domain"/>
    <property type="match status" value="1"/>
</dbReference>
<keyword evidence="3" id="KW-0238">DNA-binding</keyword>
<dbReference type="EMBL" id="JACXAI010000022">
    <property type="protein sequence ID" value="MBD1381782.1"/>
    <property type="molecule type" value="Genomic_DNA"/>
</dbReference>
<gene>
    <name evidence="6" type="ORF">IC621_16235</name>
</gene>
<comment type="similarity">
    <text evidence="1">Belongs to the LysR transcriptional regulatory family.</text>
</comment>
<dbReference type="CDD" id="cd05466">
    <property type="entry name" value="PBP2_LTTR_substrate"/>
    <property type="match status" value="1"/>
</dbReference>
<dbReference type="InterPro" id="IPR005119">
    <property type="entry name" value="LysR_subst-bd"/>
</dbReference>
<evidence type="ECO:0000259" key="5">
    <source>
        <dbReference type="PROSITE" id="PS50931"/>
    </source>
</evidence>
<dbReference type="SUPFAM" id="SSF46785">
    <property type="entry name" value="Winged helix' DNA-binding domain"/>
    <property type="match status" value="1"/>
</dbReference>
<dbReference type="Gene3D" id="3.40.190.290">
    <property type="match status" value="1"/>
</dbReference>
<dbReference type="PANTHER" id="PTHR30126:SF78">
    <property type="entry name" value="HTH LYSR-TYPE DOMAIN-CONTAINING PROTEIN"/>
    <property type="match status" value="1"/>
</dbReference>
<evidence type="ECO:0000256" key="4">
    <source>
        <dbReference type="ARBA" id="ARBA00023163"/>
    </source>
</evidence>
<dbReference type="SUPFAM" id="SSF53850">
    <property type="entry name" value="Periplasmic binding protein-like II"/>
    <property type="match status" value="1"/>
</dbReference>
<evidence type="ECO:0000256" key="3">
    <source>
        <dbReference type="ARBA" id="ARBA00023125"/>
    </source>
</evidence>
<dbReference type="InterPro" id="IPR036390">
    <property type="entry name" value="WH_DNA-bd_sf"/>
</dbReference>
<reference evidence="6" key="1">
    <citation type="submission" date="2020-09" db="EMBL/GenBank/DDBJ databases">
        <title>A novel bacterium of genus Bacillus, isolated from South China Sea.</title>
        <authorList>
            <person name="Huang H."/>
            <person name="Mo K."/>
            <person name="Hu Y."/>
        </authorList>
    </citation>
    <scope>NUCLEOTIDE SEQUENCE</scope>
    <source>
        <strain evidence="6">IB182487</strain>
    </source>
</reference>
<evidence type="ECO:0000256" key="1">
    <source>
        <dbReference type="ARBA" id="ARBA00009437"/>
    </source>
</evidence>
<evidence type="ECO:0000313" key="6">
    <source>
        <dbReference type="EMBL" id="MBD1381782.1"/>
    </source>
</evidence>
<dbReference type="Pfam" id="PF03466">
    <property type="entry name" value="LysR_substrate"/>
    <property type="match status" value="1"/>
</dbReference>
<dbReference type="Proteomes" id="UP000626844">
    <property type="component" value="Unassembled WGS sequence"/>
</dbReference>
<evidence type="ECO:0000313" key="7">
    <source>
        <dbReference type="Proteomes" id="UP000626844"/>
    </source>
</evidence>
<dbReference type="PANTHER" id="PTHR30126">
    <property type="entry name" value="HTH-TYPE TRANSCRIPTIONAL REGULATOR"/>
    <property type="match status" value="1"/>
</dbReference>
<dbReference type="GO" id="GO:0000976">
    <property type="term" value="F:transcription cis-regulatory region binding"/>
    <property type="evidence" value="ECO:0007669"/>
    <property type="project" value="TreeGrafter"/>
</dbReference>
<dbReference type="PROSITE" id="PS50931">
    <property type="entry name" value="HTH_LYSR"/>
    <property type="match status" value="1"/>
</dbReference>
<dbReference type="PRINTS" id="PR00039">
    <property type="entry name" value="HTHLYSR"/>
</dbReference>
<evidence type="ECO:0000256" key="2">
    <source>
        <dbReference type="ARBA" id="ARBA00023015"/>
    </source>
</evidence>
<accession>A0A926RZ22</accession>
<sequence length="303" mass="35806">MNEIECEMLQYLFEERNMTKAAERLYITQPALTYRLQQIEKEYGVQVINKNGKSFNFTPEGEHLVAYAQKTLLDIRKTKNYILNLSKEVQGTLRIGANKIYARYTLPPILKSFKEAYPKVDIQLQTGFSFEALERLQNEEVYVGLIRGNYEWFDEKYLLNEENICLISKEKLNIDDLPKLPRIYYNIDAKLPIKSKDYNFLPIDKTIANWWYERFSSPPLNTMHVDSYETCKEMVKFDLGYAIVPRAYVNESDELYCLDLNLKDGQNIKVKTWMFYRSSSLRLTIVDKFVEHLIEQNGQFPKL</sequence>
<keyword evidence="4" id="KW-0804">Transcription</keyword>
<keyword evidence="2" id="KW-0805">Transcription regulation</keyword>
<protein>
    <submittedName>
        <fullName evidence="6">LysR family transcriptional regulator</fullName>
    </submittedName>
</protein>
<name>A0A926RZ22_9BACI</name>
<dbReference type="AlphaFoldDB" id="A0A926RZ22"/>
<dbReference type="InterPro" id="IPR000847">
    <property type="entry name" value="LysR_HTH_N"/>
</dbReference>
<keyword evidence="7" id="KW-1185">Reference proteome</keyword>